<dbReference type="InterPro" id="IPR002125">
    <property type="entry name" value="CMP_dCMP_dom"/>
</dbReference>
<proteinExistence type="predicted"/>
<dbReference type="GO" id="GO:0052717">
    <property type="term" value="F:tRNA-specific adenosine-34 deaminase activity"/>
    <property type="evidence" value="ECO:0007669"/>
    <property type="project" value="TreeGrafter"/>
</dbReference>
<evidence type="ECO:0000256" key="1">
    <source>
        <dbReference type="ARBA" id="ARBA00022801"/>
    </source>
</evidence>
<dbReference type="GO" id="GO:0002100">
    <property type="term" value="P:tRNA wobble adenosine to inosine editing"/>
    <property type="evidence" value="ECO:0007669"/>
    <property type="project" value="TreeGrafter"/>
</dbReference>
<evidence type="ECO:0000313" key="3">
    <source>
        <dbReference type="EMBL" id="WFD17670.1"/>
    </source>
</evidence>
<dbReference type="InterPro" id="IPR016193">
    <property type="entry name" value="Cytidine_deaminase-like"/>
</dbReference>
<dbReference type="EMBL" id="CP119923">
    <property type="protein sequence ID" value="WFD17670.1"/>
    <property type="molecule type" value="Genomic_DNA"/>
</dbReference>
<dbReference type="PANTHER" id="PTHR11079">
    <property type="entry name" value="CYTOSINE DEAMINASE FAMILY MEMBER"/>
    <property type="match status" value="1"/>
</dbReference>
<dbReference type="GO" id="GO:0005634">
    <property type="term" value="C:nucleus"/>
    <property type="evidence" value="ECO:0007669"/>
    <property type="project" value="TreeGrafter"/>
</dbReference>
<dbReference type="Proteomes" id="UP001217582">
    <property type="component" value="Chromosome 8"/>
</dbReference>
<dbReference type="GO" id="GO:0005737">
    <property type="term" value="C:cytoplasm"/>
    <property type="evidence" value="ECO:0007669"/>
    <property type="project" value="TreeGrafter"/>
</dbReference>
<dbReference type="SUPFAM" id="SSF53927">
    <property type="entry name" value="Cytidine deaminase-like"/>
    <property type="match status" value="1"/>
</dbReference>
<gene>
    <name evidence="3" type="ORF">MARU1_003729</name>
</gene>
<organism evidence="3 4">
    <name type="scientific">Malassezia arunalokei</name>
    <dbReference type="NCBI Taxonomy" id="1514897"/>
    <lineage>
        <taxon>Eukaryota</taxon>
        <taxon>Fungi</taxon>
        <taxon>Dikarya</taxon>
        <taxon>Basidiomycota</taxon>
        <taxon>Ustilaginomycotina</taxon>
        <taxon>Malasseziomycetes</taxon>
        <taxon>Malasseziales</taxon>
        <taxon>Malasseziaceae</taxon>
        <taxon>Malassezia</taxon>
    </lineage>
</organism>
<dbReference type="Pfam" id="PF00383">
    <property type="entry name" value="dCMP_cyt_deam_1"/>
    <property type="match status" value="1"/>
</dbReference>
<dbReference type="CDD" id="cd01285">
    <property type="entry name" value="nucleoside_deaminase"/>
    <property type="match status" value="1"/>
</dbReference>
<evidence type="ECO:0000259" key="2">
    <source>
        <dbReference type="PROSITE" id="PS51747"/>
    </source>
</evidence>
<dbReference type="AlphaFoldDB" id="A0AAJ5Z2G3"/>
<dbReference type="Gene3D" id="3.40.140.10">
    <property type="entry name" value="Cytidine Deaminase, domain 2"/>
    <property type="match status" value="1"/>
</dbReference>
<keyword evidence="1" id="KW-0378">Hydrolase</keyword>
<name>A0AAJ5Z2G3_9BASI</name>
<dbReference type="PROSITE" id="PS51747">
    <property type="entry name" value="CYT_DCMP_DEAMINASES_2"/>
    <property type="match status" value="1"/>
</dbReference>
<keyword evidence="4" id="KW-1185">Reference proteome</keyword>
<protein>
    <recommendedName>
        <fullName evidence="2">CMP/dCMP-type deaminase domain-containing protein</fullName>
    </recommendedName>
</protein>
<feature type="domain" description="CMP/dCMP-type deaminase" evidence="2">
    <location>
        <begin position="15"/>
        <end position="143"/>
    </location>
</feature>
<evidence type="ECO:0000313" key="4">
    <source>
        <dbReference type="Proteomes" id="UP001217582"/>
    </source>
</evidence>
<sequence length="232" mass="25650">MLGQARYVPPEAQSAQDLYWMQKALDMAQEALEHEEVPVGCVFVRDGHMIAQARNRTNELANATRHAELEAIDEILQKIPPKDTRFGTAPHAGPPDDNPMLRTTLYVTIEPCLMCASALRQIGIQRVVFGAGNERFGGNGTVLPIHASNELPYNPPYESVGGYLREEAIMILRRFYMTENVKGTPSILTSAPKPKTKARRVLKTEIYLSMHGYGPPAHHAPITEASPPAPNE</sequence>
<reference evidence="3 4" key="1">
    <citation type="submission" date="2023-03" db="EMBL/GenBank/DDBJ databases">
        <title>Mating type loci evolution in Malassezia.</title>
        <authorList>
            <person name="Coelho M.A."/>
        </authorList>
    </citation>
    <scope>NUCLEOTIDE SEQUENCE [LARGE SCALE GENOMIC DNA]</scope>
    <source>
        <strain evidence="3 4">CBS 13387</strain>
    </source>
</reference>
<accession>A0AAJ5Z2G3</accession>
<dbReference type="PANTHER" id="PTHR11079:SF149">
    <property type="entry name" value="TRNA-SPECIFIC ADENOSINE DEAMINASE 2"/>
    <property type="match status" value="1"/>
</dbReference>